<keyword evidence="2" id="KW-1185">Reference proteome</keyword>
<dbReference type="EMBL" id="JABFTP020000021">
    <property type="protein sequence ID" value="KAL3267765.1"/>
    <property type="molecule type" value="Genomic_DNA"/>
</dbReference>
<protein>
    <submittedName>
        <fullName evidence="1">Uncharacterized protein</fullName>
    </submittedName>
</protein>
<dbReference type="Gene3D" id="3.60.10.10">
    <property type="entry name" value="Endonuclease/exonuclease/phosphatase"/>
    <property type="match status" value="1"/>
</dbReference>
<gene>
    <name evidence="1" type="ORF">HHI36_006892</name>
</gene>
<comment type="caution">
    <text evidence="1">The sequence shown here is derived from an EMBL/GenBank/DDBJ whole genome shotgun (WGS) entry which is preliminary data.</text>
</comment>
<dbReference type="SUPFAM" id="SSF56219">
    <property type="entry name" value="DNase I-like"/>
    <property type="match status" value="1"/>
</dbReference>
<dbReference type="InterPro" id="IPR036691">
    <property type="entry name" value="Endo/exonu/phosph_ase_sf"/>
</dbReference>
<name>A0ABD2MN00_9CUCU</name>
<evidence type="ECO:0000313" key="2">
    <source>
        <dbReference type="Proteomes" id="UP001516400"/>
    </source>
</evidence>
<reference evidence="1 2" key="1">
    <citation type="journal article" date="2021" name="BMC Biol.">
        <title>Horizontally acquired antibacterial genes associated with adaptive radiation of ladybird beetles.</title>
        <authorList>
            <person name="Li H.S."/>
            <person name="Tang X.F."/>
            <person name="Huang Y.H."/>
            <person name="Xu Z.Y."/>
            <person name="Chen M.L."/>
            <person name="Du X.Y."/>
            <person name="Qiu B.Y."/>
            <person name="Chen P.T."/>
            <person name="Zhang W."/>
            <person name="Slipinski A."/>
            <person name="Escalona H.E."/>
            <person name="Waterhouse R.M."/>
            <person name="Zwick A."/>
            <person name="Pang H."/>
        </authorList>
    </citation>
    <scope>NUCLEOTIDE SEQUENCE [LARGE SCALE GENOMIC DNA]</scope>
    <source>
        <strain evidence="1">SYSU2018</strain>
    </source>
</reference>
<dbReference type="Proteomes" id="UP001516400">
    <property type="component" value="Unassembled WGS sequence"/>
</dbReference>
<dbReference type="AlphaFoldDB" id="A0ABD2MN00"/>
<accession>A0ABD2MN00</accession>
<organism evidence="1 2">
    <name type="scientific">Cryptolaemus montrouzieri</name>
    <dbReference type="NCBI Taxonomy" id="559131"/>
    <lineage>
        <taxon>Eukaryota</taxon>
        <taxon>Metazoa</taxon>
        <taxon>Ecdysozoa</taxon>
        <taxon>Arthropoda</taxon>
        <taxon>Hexapoda</taxon>
        <taxon>Insecta</taxon>
        <taxon>Pterygota</taxon>
        <taxon>Neoptera</taxon>
        <taxon>Endopterygota</taxon>
        <taxon>Coleoptera</taxon>
        <taxon>Polyphaga</taxon>
        <taxon>Cucujiformia</taxon>
        <taxon>Coccinelloidea</taxon>
        <taxon>Coccinellidae</taxon>
        <taxon>Scymninae</taxon>
        <taxon>Scymnini</taxon>
        <taxon>Cryptolaemus</taxon>
    </lineage>
</organism>
<evidence type="ECO:0000313" key="1">
    <source>
        <dbReference type="EMBL" id="KAL3267765.1"/>
    </source>
</evidence>
<proteinExistence type="predicted"/>
<sequence>MKEKDIVIIGVYSPNDSSSDEEKTNFYDNLTTLLDKVENRKELFLMVDFNGRIERLTGSEVVERHGDEEVNENRRRLSLGELDDRRNKKSLNWWNYSIKESIEETKRAYNKWLSTKDSEDRKYYTRISREVKKEIIKRKNEFWDVKCEEVDQYLGSSRSRES</sequence>